<dbReference type="InterPro" id="IPR029044">
    <property type="entry name" value="Nucleotide-diphossugar_trans"/>
</dbReference>
<dbReference type="InterPro" id="IPR001173">
    <property type="entry name" value="Glyco_trans_2-like"/>
</dbReference>
<evidence type="ECO:0000256" key="1">
    <source>
        <dbReference type="SAM" id="Coils"/>
    </source>
</evidence>
<evidence type="ECO:0000259" key="2">
    <source>
        <dbReference type="Pfam" id="PF00535"/>
    </source>
</evidence>
<dbReference type="PANTHER" id="PTHR22916:SF3">
    <property type="entry name" value="UDP-GLCNAC:BETAGAL BETA-1,3-N-ACETYLGLUCOSAMINYLTRANSFERASE-LIKE PROTEIN 1"/>
    <property type="match status" value="1"/>
</dbReference>
<dbReference type="EMBL" id="MN739996">
    <property type="protein sequence ID" value="QHT82106.1"/>
    <property type="molecule type" value="Genomic_DNA"/>
</dbReference>
<protein>
    <recommendedName>
        <fullName evidence="2">Glycosyltransferase 2-like domain-containing protein</fullName>
    </recommendedName>
</protein>
<evidence type="ECO:0000313" key="3">
    <source>
        <dbReference type="EMBL" id="QHT82106.1"/>
    </source>
</evidence>
<feature type="domain" description="Glycosyltransferase 2-like" evidence="2">
    <location>
        <begin position="7"/>
        <end position="114"/>
    </location>
</feature>
<name>A0A6C0HPM8_9ZZZZ</name>
<dbReference type="CDD" id="cd00761">
    <property type="entry name" value="Glyco_tranf_GTA_type"/>
    <property type="match status" value="1"/>
</dbReference>
<dbReference type="PANTHER" id="PTHR22916">
    <property type="entry name" value="GLYCOSYLTRANSFERASE"/>
    <property type="match status" value="1"/>
</dbReference>
<dbReference type="GO" id="GO:0016758">
    <property type="term" value="F:hexosyltransferase activity"/>
    <property type="evidence" value="ECO:0007669"/>
    <property type="project" value="UniProtKB-ARBA"/>
</dbReference>
<keyword evidence="1" id="KW-0175">Coiled coil</keyword>
<reference evidence="3" key="1">
    <citation type="journal article" date="2020" name="Nature">
        <title>Giant virus diversity and host interactions through global metagenomics.</title>
        <authorList>
            <person name="Schulz F."/>
            <person name="Roux S."/>
            <person name="Paez-Espino D."/>
            <person name="Jungbluth S."/>
            <person name="Walsh D.A."/>
            <person name="Denef V.J."/>
            <person name="McMahon K.D."/>
            <person name="Konstantinidis K.T."/>
            <person name="Eloe-Fadrosh E.A."/>
            <person name="Kyrpides N.C."/>
            <person name="Woyke T."/>
        </authorList>
    </citation>
    <scope>NUCLEOTIDE SEQUENCE</scope>
    <source>
        <strain evidence="3">GVMAG-M-3300023184-160</strain>
    </source>
</reference>
<dbReference type="Pfam" id="PF00535">
    <property type="entry name" value="Glycos_transf_2"/>
    <property type="match status" value="1"/>
</dbReference>
<dbReference type="Gene3D" id="3.90.550.10">
    <property type="entry name" value="Spore Coat Polysaccharide Biosynthesis Protein SpsA, Chain A"/>
    <property type="match status" value="1"/>
</dbReference>
<dbReference type="SUPFAM" id="SSF53448">
    <property type="entry name" value="Nucleotide-diphospho-sugar transferases"/>
    <property type="match status" value="1"/>
</dbReference>
<proteinExistence type="predicted"/>
<feature type="coiled-coil region" evidence="1">
    <location>
        <begin position="287"/>
        <end position="321"/>
    </location>
</feature>
<accession>A0A6C0HPM8</accession>
<dbReference type="AlphaFoldDB" id="A0A6C0HPM8"/>
<sequence length="325" mass="38035">MSRPRVSLCTPTFNRRPFIQAMVQCILQQKYPRHLMEWIIVDDGTDKIGDLVKDIPFVKYIALEERMLLGKKRNFMHQQCTFTEDSAIVVYIDDDDYYPPERVSHAVDKLVHSKVECAGSSELYLWFNDLEKMYKVGPYAQNHATAGTFAFKRSLLKTCSYEEDAILSEEKHFLKDYTIPMVQLDSKKTILVVCHSQNTFDKHRVIQNESKYCVESSLTIKHFIKTPSLYMFYTQGMEIELAKYNPGTIAYKPEVVEELKRRDEESKQSGPLLQFTTKDGRTVKVHAEQLMRMLQQKSEECNELQKENHRLKELNRILIESKRPA</sequence>
<organism evidence="3">
    <name type="scientific">viral metagenome</name>
    <dbReference type="NCBI Taxonomy" id="1070528"/>
    <lineage>
        <taxon>unclassified sequences</taxon>
        <taxon>metagenomes</taxon>
        <taxon>organismal metagenomes</taxon>
    </lineage>
</organism>